<organism evidence="3 4">
    <name type="scientific">Agrocybe pediades</name>
    <dbReference type="NCBI Taxonomy" id="84607"/>
    <lineage>
        <taxon>Eukaryota</taxon>
        <taxon>Fungi</taxon>
        <taxon>Dikarya</taxon>
        <taxon>Basidiomycota</taxon>
        <taxon>Agaricomycotina</taxon>
        <taxon>Agaricomycetes</taxon>
        <taxon>Agaricomycetidae</taxon>
        <taxon>Agaricales</taxon>
        <taxon>Agaricineae</taxon>
        <taxon>Strophariaceae</taxon>
        <taxon>Agrocybe</taxon>
    </lineage>
</organism>
<sequence length="363" mass="40473">MTLPFILRATDPRLTNTPSTNFLTRNPFLIFRLVFLALLGNLAILSLIFASWNIHAELSIGYPVTSSSAFAILETCVFFICGTLSIMAFFRRKHTMSYTIVECGWVGVLSLFYTGTAIAATVAGPALVCRVTSDWGVCASSTVLVSVLWISSFISLAYFFAMFVTALAHQTLYPDIWTRSIYTIEWFGQPQQLPSREPREKVVKSFFKSKPVEKDPFDWYDDVESSADSEKQDKSGRDSLKSSEEFIPWRPAPVPIVAPQPIRRGIDPPFVTKPRSAATSPTLTSLKLPLSPLTFPERLAGPGASGSRYLETFRDSTILSRQEDVAQYTTHYHQPRFPSGVPDINQPVPLTHKSAWVKAGNPF</sequence>
<evidence type="ECO:0000256" key="2">
    <source>
        <dbReference type="SAM" id="Phobius"/>
    </source>
</evidence>
<keyword evidence="2" id="KW-0472">Membrane</keyword>
<evidence type="ECO:0000313" key="3">
    <source>
        <dbReference type="EMBL" id="KAF4615298.1"/>
    </source>
</evidence>
<feature type="compositionally biased region" description="Basic and acidic residues" evidence="1">
    <location>
        <begin position="228"/>
        <end position="242"/>
    </location>
</feature>
<evidence type="ECO:0000256" key="1">
    <source>
        <dbReference type="SAM" id="MobiDB-lite"/>
    </source>
</evidence>
<reference evidence="3 4" key="1">
    <citation type="submission" date="2019-12" db="EMBL/GenBank/DDBJ databases">
        <authorList>
            <person name="Floudas D."/>
            <person name="Bentzer J."/>
            <person name="Ahren D."/>
            <person name="Johansson T."/>
            <person name="Persson P."/>
            <person name="Tunlid A."/>
        </authorList>
    </citation>
    <scope>NUCLEOTIDE SEQUENCE [LARGE SCALE GENOMIC DNA]</scope>
    <source>
        <strain evidence="3 4">CBS 102.39</strain>
    </source>
</reference>
<dbReference type="Proteomes" id="UP000521872">
    <property type="component" value="Unassembled WGS sequence"/>
</dbReference>
<accession>A0A8H4VME9</accession>
<protein>
    <submittedName>
        <fullName evidence="3">Uncharacterized protein</fullName>
    </submittedName>
</protein>
<feature type="transmembrane region" description="Helical" evidence="2">
    <location>
        <begin position="69"/>
        <end position="91"/>
    </location>
</feature>
<feature type="transmembrane region" description="Helical" evidence="2">
    <location>
        <begin position="29"/>
        <end position="49"/>
    </location>
</feature>
<keyword evidence="4" id="KW-1185">Reference proteome</keyword>
<keyword evidence="2" id="KW-0812">Transmembrane</keyword>
<dbReference type="AlphaFoldDB" id="A0A8H4VME9"/>
<gene>
    <name evidence="3" type="ORF">D9613_002664</name>
</gene>
<comment type="caution">
    <text evidence="3">The sequence shown here is derived from an EMBL/GenBank/DDBJ whole genome shotgun (WGS) entry which is preliminary data.</text>
</comment>
<feature type="transmembrane region" description="Helical" evidence="2">
    <location>
        <begin position="147"/>
        <end position="169"/>
    </location>
</feature>
<feature type="transmembrane region" description="Helical" evidence="2">
    <location>
        <begin position="103"/>
        <end position="127"/>
    </location>
</feature>
<name>A0A8H4VME9_9AGAR</name>
<keyword evidence="2" id="KW-1133">Transmembrane helix</keyword>
<evidence type="ECO:0000313" key="4">
    <source>
        <dbReference type="Proteomes" id="UP000521872"/>
    </source>
</evidence>
<proteinExistence type="predicted"/>
<dbReference type="EMBL" id="JAACJL010000044">
    <property type="protein sequence ID" value="KAF4615298.1"/>
    <property type="molecule type" value="Genomic_DNA"/>
</dbReference>
<feature type="region of interest" description="Disordered" evidence="1">
    <location>
        <begin position="223"/>
        <end position="242"/>
    </location>
</feature>